<dbReference type="EMBL" id="QGDQ01000003">
    <property type="protein sequence ID" value="PWJ55408.1"/>
    <property type="molecule type" value="Genomic_DNA"/>
</dbReference>
<reference evidence="6 7" key="1">
    <citation type="submission" date="2018-03" db="EMBL/GenBank/DDBJ databases">
        <title>Genomic Encyclopedia of Archaeal and Bacterial Type Strains, Phase II (KMG-II): from individual species to whole genera.</title>
        <authorList>
            <person name="Goeker M."/>
        </authorList>
    </citation>
    <scope>NUCLEOTIDE SEQUENCE [LARGE SCALE GENOMIC DNA]</scope>
    <source>
        <strain evidence="6 7">DSM 44889</strain>
    </source>
</reference>
<evidence type="ECO:0000256" key="1">
    <source>
        <dbReference type="ARBA" id="ARBA00009986"/>
    </source>
</evidence>
<keyword evidence="7" id="KW-1185">Reference proteome</keyword>
<dbReference type="PROSITE" id="PS00687">
    <property type="entry name" value="ALDEHYDE_DEHYDR_GLU"/>
    <property type="match status" value="1"/>
</dbReference>
<gene>
    <name evidence="6" type="ORF">BXY45_10378</name>
</gene>
<dbReference type="InterPro" id="IPR016161">
    <property type="entry name" value="Ald_DH/histidinol_DH"/>
</dbReference>
<feature type="domain" description="Aldehyde dehydrogenase" evidence="5">
    <location>
        <begin position="42"/>
        <end position="524"/>
    </location>
</feature>
<dbReference type="Gene3D" id="3.40.309.10">
    <property type="entry name" value="Aldehyde Dehydrogenase, Chain A, domain 2"/>
    <property type="match status" value="1"/>
</dbReference>
<dbReference type="PANTHER" id="PTHR11699">
    <property type="entry name" value="ALDEHYDE DEHYDROGENASE-RELATED"/>
    <property type="match status" value="1"/>
</dbReference>
<comment type="caution">
    <text evidence="6">The sequence shown here is derived from an EMBL/GenBank/DDBJ whole genome shotgun (WGS) entry which is preliminary data.</text>
</comment>
<dbReference type="InterPro" id="IPR015590">
    <property type="entry name" value="Aldehyde_DH_dom"/>
</dbReference>
<dbReference type="SUPFAM" id="SSF53720">
    <property type="entry name" value="ALDH-like"/>
    <property type="match status" value="1"/>
</dbReference>
<dbReference type="Gene3D" id="3.40.605.10">
    <property type="entry name" value="Aldehyde Dehydrogenase, Chain A, domain 1"/>
    <property type="match status" value="1"/>
</dbReference>
<sequence length="528" mass="53593">MSRPNDLVDGGRPPTGAVSAPVGALLDAWSAEPAGLFTAGEWRPAATGERRTTRDPATGAELAEVAEASAADVGPAVVAARAVLDDHRPGAWWAATPSARGRLLWRVADLLAEHAEELAQLEVLDQGKTLATARGEVAGAVEQFRYFAGAATKVTGTTFRPSAPLPPYAAPGTRLVASTVLEPVGVVAAITPWNSPLLMAAMKVAPALAAGCVVVLKPAEDTPLTSVRLVQLVVQALDEAGLPRGVVSLLTGGGTVGAALAEHEGVDKVAFTGSTATGRAIVRSAGRPGGHLPRLTLELGGKSPAVVMADAEMTSAVPGVARGIFANSGQVCVAGSRVYVERRAHDAFVEALAALAATTPLGHGLHPGSQLGPLASPAHAARVAQRLADGVVAGAQVVGTGGPVADASGGGCFFAPTVVVGADPASPLVREEVFGPVVVVEAFDDVEEVLAAANDTDYGLAASVWTTDLRTAQRVVDGVRAGTVWVNCHSVFSPELVKGGRRTSGWGVENGMEGLAGYLEVKTVCSLV</sequence>
<feature type="active site" evidence="3">
    <location>
        <position position="298"/>
    </location>
</feature>
<dbReference type="GO" id="GO:0016620">
    <property type="term" value="F:oxidoreductase activity, acting on the aldehyde or oxo group of donors, NAD or NADP as acceptor"/>
    <property type="evidence" value="ECO:0007669"/>
    <property type="project" value="InterPro"/>
</dbReference>
<protein>
    <submittedName>
        <fullName evidence="6">Phenylacetaldehyde dehydrogenase</fullName>
    </submittedName>
</protein>
<accession>A0A316ADR0</accession>
<evidence type="ECO:0000259" key="5">
    <source>
        <dbReference type="Pfam" id="PF00171"/>
    </source>
</evidence>
<organism evidence="6 7">
    <name type="scientific">Quadrisphaera granulorum</name>
    <dbReference type="NCBI Taxonomy" id="317664"/>
    <lineage>
        <taxon>Bacteria</taxon>
        <taxon>Bacillati</taxon>
        <taxon>Actinomycetota</taxon>
        <taxon>Actinomycetes</taxon>
        <taxon>Kineosporiales</taxon>
        <taxon>Kineosporiaceae</taxon>
        <taxon>Quadrisphaera</taxon>
    </lineage>
</organism>
<dbReference type="InterPro" id="IPR016162">
    <property type="entry name" value="Ald_DH_N"/>
</dbReference>
<dbReference type="AlphaFoldDB" id="A0A316ADR0"/>
<evidence type="ECO:0000313" key="6">
    <source>
        <dbReference type="EMBL" id="PWJ55408.1"/>
    </source>
</evidence>
<keyword evidence="2 4" id="KW-0560">Oxidoreductase</keyword>
<dbReference type="Proteomes" id="UP000245469">
    <property type="component" value="Unassembled WGS sequence"/>
</dbReference>
<evidence type="ECO:0000256" key="3">
    <source>
        <dbReference type="PROSITE-ProRule" id="PRU10007"/>
    </source>
</evidence>
<dbReference type="FunFam" id="3.40.309.10:FF:000012">
    <property type="entry name" value="Betaine aldehyde dehydrogenase"/>
    <property type="match status" value="1"/>
</dbReference>
<dbReference type="RefSeq" id="WP_211319215.1">
    <property type="nucleotide sequence ID" value="NZ_QGDQ01000003.1"/>
</dbReference>
<evidence type="ECO:0000313" key="7">
    <source>
        <dbReference type="Proteomes" id="UP000245469"/>
    </source>
</evidence>
<evidence type="ECO:0000256" key="4">
    <source>
        <dbReference type="RuleBase" id="RU003345"/>
    </source>
</evidence>
<dbReference type="InterPro" id="IPR016163">
    <property type="entry name" value="Ald_DH_C"/>
</dbReference>
<proteinExistence type="inferred from homology"/>
<dbReference type="FunFam" id="3.40.605.10:FF:000007">
    <property type="entry name" value="NAD/NADP-dependent betaine aldehyde dehydrogenase"/>
    <property type="match status" value="1"/>
</dbReference>
<dbReference type="InterPro" id="IPR029510">
    <property type="entry name" value="Ald_DH_CS_GLU"/>
</dbReference>
<dbReference type="PROSITE" id="PS00070">
    <property type="entry name" value="ALDEHYDE_DEHYDR_CYS"/>
    <property type="match status" value="1"/>
</dbReference>
<evidence type="ECO:0000256" key="2">
    <source>
        <dbReference type="ARBA" id="ARBA00023002"/>
    </source>
</evidence>
<dbReference type="Pfam" id="PF00171">
    <property type="entry name" value="Aldedh"/>
    <property type="match status" value="1"/>
</dbReference>
<dbReference type="InterPro" id="IPR016160">
    <property type="entry name" value="Ald_DH_CS_CYS"/>
</dbReference>
<name>A0A316ADR0_9ACTN</name>
<comment type="similarity">
    <text evidence="1 4">Belongs to the aldehyde dehydrogenase family.</text>
</comment>